<dbReference type="GO" id="GO:1902564">
    <property type="term" value="P:negative regulation of neutrophil activation"/>
    <property type="evidence" value="ECO:0007669"/>
    <property type="project" value="Ensembl"/>
</dbReference>
<keyword evidence="3" id="KW-0597">Phosphoprotein</keyword>
<accession>A0A8D2CLB7</accession>
<dbReference type="PROSITE" id="PS50041">
    <property type="entry name" value="C_TYPE_LECTIN_2"/>
    <property type="match status" value="1"/>
</dbReference>
<keyword evidence="10" id="KW-0675">Receptor</keyword>
<evidence type="ECO:0000256" key="6">
    <source>
        <dbReference type="ARBA" id="ARBA00022968"/>
    </source>
</evidence>
<dbReference type="InterPro" id="IPR016186">
    <property type="entry name" value="C-type_lectin-like/link_sf"/>
</dbReference>
<dbReference type="InterPro" id="IPR042916">
    <property type="entry name" value="CLEC12A/B"/>
</dbReference>
<comment type="subcellular location">
    <subcellularLocation>
        <location evidence="1">Cell membrane</location>
        <topology evidence="1">Single-pass type II membrane protein</topology>
    </subcellularLocation>
</comment>
<keyword evidence="16" id="KW-1185">Reference proteome</keyword>
<dbReference type="Proteomes" id="UP000694564">
    <property type="component" value="Chromosome 5"/>
</dbReference>
<evidence type="ECO:0000256" key="11">
    <source>
        <dbReference type="ARBA" id="ARBA00023180"/>
    </source>
</evidence>
<keyword evidence="8 13" id="KW-0472">Membrane</keyword>
<keyword evidence="12" id="KW-0175">Coiled coil</keyword>
<keyword evidence="7 13" id="KW-1133">Transmembrane helix</keyword>
<name>A0A8D2CLB7_SCIVU</name>
<gene>
    <name evidence="15" type="primary">CLEC12A</name>
</gene>
<protein>
    <submittedName>
        <fullName evidence="15">C-type lectin domain family 12 member A</fullName>
    </submittedName>
</protein>
<keyword evidence="5" id="KW-0430">Lectin</keyword>
<keyword evidence="4 13" id="KW-0812">Transmembrane</keyword>
<dbReference type="OrthoDB" id="10059571at2759"/>
<feature type="transmembrane region" description="Helical" evidence="13">
    <location>
        <begin position="50"/>
        <end position="71"/>
    </location>
</feature>
<keyword evidence="11" id="KW-0325">Glycoprotein</keyword>
<evidence type="ECO:0000256" key="2">
    <source>
        <dbReference type="ARBA" id="ARBA00022475"/>
    </source>
</evidence>
<evidence type="ECO:0000256" key="9">
    <source>
        <dbReference type="ARBA" id="ARBA00023157"/>
    </source>
</evidence>
<evidence type="ECO:0000256" key="12">
    <source>
        <dbReference type="SAM" id="Coils"/>
    </source>
</evidence>
<dbReference type="GO" id="GO:0004888">
    <property type="term" value="F:transmembrane signaling receptor activity"/>
    <property type="evidence" value="ECO:0007669"/>
    <property type="project" value="Ensembl"/>
</dbReference>
<evidence type="ECO:0000256" key="1">
    <source>
        <dbReference type="ARBA" id="ARBA00004401"/>
    </source>
</evidence>
<dbReference type="InterPro" id="IPR016187">
    <property type="entry name" value="CTDL_fold"/>
</dbReference>
<sequence>FLAYLPMSEEIIYSNLKFQDSNKIENTQNLQNLGKKAASVPSPLWRQSTLILTLLCLLLLIGLGTLGSVFYKTLKLERKKLNKLQNVKEELQRNVSLQLMDNVRSSEEIRNLSITLQIVATELCRELDRKKPEHKCKPCPKGWIWNEDICHIWFSDSKTWQNAEILCSAHNASLLQVKNKKKLELIKSLKLYNYWLGLSPSNNMNFKTLDDMITSSAWLKRNISDLNEKFCGFIHGSYVYYTYCSAKKYTFCEKMANSVNI</sequence>
<feature type="coiled-coil region" evidence="12">
    <location>
        <begin position="74"/>
        <end position="101"/>
    </location>
</feature>
<dbReference type="SMART" id="SM00034">
    <property type="entry name" value="CLECT"/>
    <property type="match status" value="1"/>
</dbReference>
<feature type="domain" description="C-type lectin" evidence="14">
    <location>
        <begin position="146"/>
        <end position="253"/>
    </location>
</feature>
<dbReference type="AlphaFoldDB" id="A0A8D2CLB7"/>
<dbReference type="GO" id="GO:0030545">
    <property type="term" value="F:signaling receptor regulator activity"/>
    <property type="evidence" value="ECO:0007669"/>
    <property type="project" value="InterPro"/>
</dbReference>
<dbReference type="GO" id="GO:0050777">
    <property type="term" value="P:negative regulation of immune response"/>
    <property type="evidence" value="ECO:0007669"/>
    <property type="project" value="Ensembl"/>
</dbReference>
<evidence type="ECO:0000256" key="7">
    <source>
        <dbReference type="ARBA" id="ARBA00022989"/>
    </source>
</evidence>
<dbReference type="Ensembl" id="ENSSVLT00005003559.1">
    <property type="protein sequence ID" value="ENSSVLP00005003249.1"/>
    <property type="gene ID" value="ENSSVLG00005002567.1"/>
</dbReference>
<dbReference type="PANTHER" id="PTHR47647:SF2">
    <property type="entry name" value="C-TYPE LECTIN DOMAIN FAMILY 12 MEMBER A"/>
    <property type="match status" value="1"/>
</dbReference>
<evidence type="ECO:0000256" key="5">
    <source>
        <dbReference type="ARBA" id="ARBA00022734"/>
    </source>
</evidence>
<evidence type="ECO:0000259" key="14">
    <source>
        <dbReference type="PROSITE" id="PS50041"/>
    </source>
</evidence>
<evidence type="ECO:0000313" key="16">
    <source>
        <dbReference type="Proteomes" id="UP000694564"/>
    </source>
</evidence>
<evidence type="ECO:0000256" key="10">
    <source>
        <dbReference type="ARBA" id="ARBA00023170"/>
    </source>
</evidence>
<evidence type="ECO:0000256" key="3">
    <source>
        <dbReference type="ARBA" id="ARBA00022553"/>
    </source>
</evidence>
<evidence type="ECO:0000313" key="15">
    <source>
        <dbReference type="Ensembl" id="ENSSVLP00005003249.1"/>
    </source>
</evidence>
<dbReference type="GO" id="GO:0032815">
    <property type="term" value="P:negative regulation of natural killer cell activation"/>
    <property type="evidence" value="ECO:0007669"/>
    <property type="project" value="Ensembl"/>
</dbReference>
<dbReference type="GeneTree" id="ENSGT00940000162719"/>
<dbReference type="GO" id="GO:2001199">
    <property type="term" value="P:negative regulation of dendritic cell differentiation"/>
    <property type="evidence" value="ECO:0007669"/>
    <property type="project" value="Ensembl"/>
</dbReference>
<evidence type="ECO:0000256" key="13">
    <source>
        <dbReference type="SAM" id="Phobius"/>
    </source>
</evidence>
<evidence type="ECO:0000256" key="4">
    <source>
        <dbReference type="ARBA" id="ARBA00022692"/>
    </source>
</evidence>
<dbReference type="Gene3D" id="3.10.100.10">
    <property type="entry name" value="Mannose-Binding Protein A, subunit A"/>
    <property type="match status" value="1"/>
</dbReference>
<keyword evidence="9" id="KW-1015">Disulfide bond</keyword>
<dbReference type="Pfam" id="PF00059">
    <property type="entry name" value="Lectin_C"/>
    <property type="match status" value="1"/>
</dbReference>
<organism evidence="15 16">
    <name type="scientific">Sciurus vulgaris</name>
    <name type="common">Eurasian red squirrel</name>
    <dbReference type="NCBI Taxonomy" id="55149"/>
    <lineage>
        <taxon>Eukaryota</taxon>
        <taxon>Metazoa</taxon>
        <taxon>Chordata</taxon>
        <taxon>Craniata</taxon>
        <taxon>Vertebrata</taxon>
        <taxon>Euteleostomi</taxon>
        <taxon>Mammalia</taxon>
        <taxon>Eutheria</taxon>
        <taxon>Euarchontoglires</taxon>
        <taxon>Glires</taxon>
        <taxon>Rodentia</taxon>
        <taxon>Sciuromorpha</taxon>
        <taxon>Sciuridae</taxon>
        <taxon>Sciurinae</taxon>
        <taxon>Sciurini</taxon>
        <taxon>Sciurus</taxon>
    </lineage>
</organism>
<dbReference type="InterPro" id="IPR001304">
    <property type="entry name" value="C-type_lectin-like"/>
</dbReference>
<evidence type="ECO:0000256" key="8">
    <source>
        <dbReference type="ARBA" id="ARBA00023136"/>
    </source>
</evidence>
<keyword evidence="2" id="KW-1003">Cell membrane</keyword>
<reference evidence="15" key="1">
    <citation type="submission" date="2025-08" db="UniProtKB">
        <authorList>
            <consortium name="Ensembl"/>
        </authorList>
    </citation>
    <scope>IDENTIFICATION</scope>
</reference>
<dbReference type="InterPro" id="IPR033992">
    <property type="entry name" value="NKR-like_CTLD"/>
</dbReference>
<keyword evidence="6" id="KW-0735">Signal-anchor</keyword>
<dbReference type="PANTHER" id="PTHR47647">
    <property type="entry name" value="C-TYPE LECTIN DOMAIN FAMILY 12 MEMBER B"/>
    <property type="match status" value="1"/>
</dbReference>
<proteinExistence type="predicted"/>
<reference evidence="15" key="2">
    <citation type="submission" date="2025-09" db="UniProtKB">
        <authorList>
            <consortium name="Ensembl"/>
        </authorList>
    </citation>
    <scope>IDENTIFICATION</scope>
</reference>
<dbReference type="CDD" id="cd03593">
    <property type="entry name" value="CLECT_NK_receptors_like"/>
    <property type="match status" value="1"/>
</dbReference>
<dbReference type="GO" id="GO:0005886">
    <property type="term" value="C:plasma membrane"/>
    <property type="evidence" value="ECO:0007669"/>
    <property type="project" value="UniProtKB-SubCell"/>
</dbReference>
<dbReference type="GO" id="GO:0030246">
    <property type="term" value="F:carbohydrate binding"/>
    <property type="evidence" value="ECO:0007669"/>
    <property type="project" value="UniProtKB-KW"/>
</dbReference>
<dbReference type="GO" id="GO:0038187">
    <property type="term" value="F:pattern recognition receptor activity"/>
    <property type="evidence" value="ECO:0007669"/>
    <property type="project" value="Ensembl"/>
</dbReference>
<dbReference type="SUPFAM" id="SSF56436">
    <property type="entry name" value="C-type lectin-like"/>
    <property type="match status" value="1"/>
</dbReference>